<sequence>DQIIYRPDLGGKNRNELYRIADVMGYLTTVTTGEGKNARVINFKPSPTHHAKNSGALGGETGEVWVPDLKAHPTFLADLITQAKDHINTLTPAQLAAAKAQEELENWKQSCEEAEHAGDLNQLTESLDKEHMYYQNMRQAMLMRAKALNCTFDKQRGTWISPPEFNGISVQQRDELQNFIAERGLDVKTVCEHFGIDALIQIEAAKLQAVKQEIEILSKTGIRA</sequence>
<reference evidence="1 2" key="1">
    <citation type="submission" date="2013-06" db="EMBL/GenBank/DDBJ databases">
        <title>Comparative analysis of genomes of multi-drug Acinetobacter sp. from Colombian Hospitals.</title>
        <authorList>
            <person name="Barreto-Hernandez E."/>
            <person name="Gonzalez E.B."/>
            <person name="Cepeda L.A."/>
            <person name="Valenzuela E.M."/>
            <person name="Falquet L."/>
            <person name="Reguero M.T."/>
            <person name="Mantilla R."/>
        </authorList>
    </citation>
    <scope>NUCLEOTIDE SEQUENCE [LARGE SCALE GENOMIC DNA]</scope>
    <source>
        <strain evidence="1 2">28F</strain>
    </source>
</reference>
<evidence type="ECO:0000313" key="1">
    <source>
        <dbReference type="EMBL" id="CDG76106.1"/>
    </source>
</evidence>
<gene>
    <name evidence="1" type="ORF">ANICBIBUN_13070</name>
</gene>
<protein>
    <submittedName>
        <fullName evidence="1">Uncharacterized protein</fullName>
    </submittedName>
</protein>
<feature type="non-terminal residue" evidence="1">
    <location>
        <position position="1"/>
    </location>
</feature>
<accession>A0AA36KD23</accession>
<name>A0AA36KD23_ACINO</name>
<comment type="caution">
    <text evidence="1">The sequence shown here is derived from an EMBL/GenBank/DDBJ whole genome shotgun (WGS) entry which is preliminary data.</text>
</comment>
<keyword evidence="2" id="KW-1185">Reference proteome</keyword>
<proteinExistence type="predicted"/>
<dbReference type="AlphaFoldDB" id="A0AA36KD23"/>
<evidence type="ECO:0000313" key="2">
    <source>
        <dbReference type="Proteomes" id="UP000019193"/>
    </source>
</evidence>
<dbReference type="EMBL" id="CBSD020000079">
    <property type="protein sequence ID" value="CDG76106.1"/>
    <property type="molecule type" value="Genomic_DNA"/>
</dbReference>
<organism evidence="1 2">
    <name type="scientific">Acinetobacter nosocomialis 28F</name>
    <dbReference type="NCBI Taxonomy" id="1147131"/>
    <lineage>
        <taxon>Bacteria</taxon>
        <taxon>Pseudomonadati</taxon>
        <taxon>Pseudomonadota</taxon>
        <taxon>Gammaproteobacteria</taxon>
        <taxon>Moraxellales</taxon>
        <taxon>Moraxellaceae</taxon>
        <taxon>Acinetobacter</taxon>
        <taxon>Acinetobacter calcoaceticus/baumannii complex</taxon>
    </lineage>
</organism>
<dbReference type="Proteomes" id="UP000019193">
    <property type="component" value="Unassembled WGS sequence"/>
</dbReference>